<dbReference type="InterPro" id="IPR017896">
    <property type="entry name" value="4Fe4S_Fe-S-bd"/>
</dbReference>
<dbReference type="PANTHER" id="PTHR24960:SF79">
    <property type="entry name" value="PHOTOSYSTEM I IRON-SULFUR CENTER"/>
    <property type="match status" value="1"/>
</dbReference>
<dbReference type="PROSITE" id="PS51379">
    <property type="entry name" value="4FE4S_FER_2"/>
    <property type="match status" value="2"/>
</dbReference>
<comment type="caution">
    <text evidence="6">The sequence shown here is derived from an EMBL/GenBank/DDBJ whole genome shotgun (WGS) entry which is preliminary data.</text>
</comment>
<accession>A0ABQ8I9Z9</accession>
<dbReference type="PROSITE" id="PS00198">
    <property type="entry name" value="4FE4S_FER_1"/>
    <property type="match status" value="1"/>
</dbReference>
<evidence type="ECO:0000259" key="5">
    <source>
        <dbReference type="PROSITE" id="PS51379"/>
    </source>
</evidence>
<dbReference type="InterPro" id="IPR057431">
    <property type="entry name" value="LdpA_Fe-S-bd"/>
</dbReference>
<feature type="domain" description="4Fe-4S ferredoxin-type" evidence="5">
    <location>
        <begin position="128"/>
        <end position="159"/>
    </location>
</feature>
<name>A0ABQ8I9Z9_9ROSI</name>
<dbReference type="InterPro" id="IPR021039">
    <property type="entry name" value="Fe-S-bd_prot_LdpA_C"/>
</dbReference>
<evidence type="ECO:0000256" key="4">
    <source>
        <dbReference type="ARBA" id="ARBA00023014"/>
    </source>
</evidence>
<dbReference type="EMBL" id="JAFEMO010000003">
    <property type="protein sequence ID" value="KAH7573470.1"/>
    <property type="molecule type" value="Genomic_DNA"/>
</dbReference>
<dbReference type="Proteomes" id="UP000827721">
    <property type="component" value="Unassembled WGS sequence"/>
</dbReference>
<evidence type="ECO:0000313" key="7">
    <source>
        <dbReference type="Proteomes" id="UP000827721"/>
    </source>
</evidence>
<keyword evidence="1" id="KW-0004">4Fe-4S</keyword>
<dbReference type="PANTHER" id="PTHR24960">
    <property type="entry name" value="PHOTOSYSTEM I IRON-SULFUR CENTER-RELATED"/>
    <property type="match status" value="1"/>
</dbReference>
<dbReference type="Pfam" id="PF25160">
    <property type="entry name" value="LdpA_Fe-S-bd"/>
    <property type="match status" value="1"/>
</dbReference>
<keyword evidence="3" id="KW-0408">Iron</keyword>
<proteinExistence type="predicted"/>
<feature type="domain" description="4Fe-4S ferredoxin-type" evidence="5">
    <location>
        <begin position="175"/>
        <end position="204"/>
    </location>
</feature>
<reference evidence="6 7" key="1">
    <citation type="submission" date="2021-02" db="EMBL/GenBank/DDBJ databases">
        <title>Plant Genome Project.</title>
        <authorList>
            <person name="Zhang R.-G."/>
        </authorList>
    </citation>
    <scope>NUCLEOTIDE SEQUENCE [LARGE SCALE GENOMIC DNA]</scope>
    <source>
        <tissue evidence="6">Leaves</tissue>
    </source>
</reference>
<dbReference type="InterPro" id="IPR050157">
    <property type="entry name" value="PSI_iron-sulfur_center"/>
</dbReference>
<keyword evidence="4" id="KW-0411">Iron-sulfur</keyword>
<keyword evidence="2" id="KW-0479">Metal-binding</keyword>
<evidence type="ECO:0000256" key="1">
    <source>
        <dbReference type="ARBA" id="ARBA00022485"/>
    </source>
</evidence>
<evidence type="ECO:0000256" key="2">
    <source>
        <dbReference type="ARBA" id="ARBA00022723"/>
    </source>
</evidence>
<dbReference type="InterPro" id="IPR017900">
    <property type="entry name" value="4Fe4S_Fe_S_CS"/>
</dbReference>
<dbReference type="SUPFAM" id="SSF54862">
    <property type="entry name" value="4Fe-4S ferredoxins"/>
    <property type="match status" value="1"/>
</dbReference>
<organism evidence="6 7">
    <name type="scientific">Xanthoceras sorbifolium</name>
    <dbReference type="NCBI Taxonomy" id="99658"/>
    <lineage>
        <taxon>Eukaryota</taxon>
        <taxon>Viridiplantae</taxon>
        <taxon>Streptophyta</taxon>
        <taxon>Embryophyta</taxon>
        <taxon>Tracheophyta</taxon>
        <taxon>Spermatophyta</taxon>
        <taxon>Magnoliopsida</taxon>
        <taxon>eudicotyledons</taxon>
        <taxon>Gunneridae</taxon>
        <taxon>Pentapetalae</taxon>
        <taxon>rosids</taxon>
        <taxon>malvids</taxon>
        <taxon>Sapindales</taxon>
        <taxon>Sapindaceae</taxon>
        <taxon>Xanthoceroideae</taxon>
        <taxon>Xanthoceras</taxon>
    </lineage>
</organism>
<evidence type="ECO:0000256" key="3">
    <source>
        <dbReference type="ARBA" id="ARBA00023004"/>
    </source>
</evidence>
<keyword evidence="7" id="KW-1185">Reference proteome</keyword>
<dbReference type="Pfam" id="PF12617">
    <property type="entry name" value="LdpA_C"/>
    <property type="match status" value="1"/>
</dbReference>
<protein>
    <recommendedName>
        <fullName evidence="5">4Fe-4S ferredoxin-type domain-containing protein</fullName>
    </recommendedName>
</protein>
<dbReference type="Gene3D" id="3.30.70.3270">
    <property type="match status" value="1"/>
</dbReference>
<evidence type="ECO:0000313" key="6">
    <source>
        <dbReference type="EMBL" id="KAH7573470.1"/>
    </source>
</evidence>
<gene>
    <name evidence="6" type="ORF">JRO89_XS03G0154900</name>
</gene>
<sequence>MALRFYINATISPPNQVKVNYNNSKSLQKVKNLVKTVGLPSIASSPHESLQKGNWVKLICGASFEDVVDIRNLSLVYTLAGVDCIDCAADASVVSAVNQGIEAARVIMPIRRPWTMISVNDDEDLHFRKAEFDPEDCPLDCSRPCEKVCPADAILFEGKKSTAEVSHGTDMPGELKGGVITERCYGCGRCFPVCPYDRIRLVTYVRDATATAELLKRNDVDAIEIHTSGRQTTAFEELWDGLGDSVRYLRLVAVSLPNIGETTISSMNEMYSIMEPRLLCLNLWQLDGRPMSGDIGRGATRESIAFAVRLADAKDRPPGFLQLAGGTNAHTVDGLKKEELFQTSITKHSRDEKLRGISSSSSNSLIGGIAYGGYARKIVGRVLNSLQSQQGLARIEDHPDHLLQALQQALALVGTVKCYNPFVTH</sequence>